<feature type="region of interest" description="Disordered" evidence="1">
    <location>
        <begin position="1"/>
        <end position="28"/>
    </location>
</feature>
<evidence type="ECO:0000256" key="1">
    <source>
        <dbReference type="SAM" id="MobiDB-lite"/>
    </source>
</evidence>
<keyword evidence="3" id="KW-1185">Reference proteome</keyword>
<evidence type="ECO:0000313" key="3">
    <source>
        <dbReference type="Proteomes" id="UP001066276"/>
    </source>
</evidence>
<proteinExistence type="predicted"/>
<organism evidence="2 3">
    <name type="scientific">Pleurodeles waltl</name>
    <name type="common">Iberian ribbed newt</name>
    <dbReference type="NCBI Taxonomy" id="8319"/>
    <lineage>
        <taxon>Eukaryota</taxon>
        <taxon>Metazoa</taxon>
        <taxon>Chordata</taxon>
        <taxon>Craniata</taxon>
        <taxon>Vertebrata</taxon>
        <taxon>Euteleostomi</taxon>
        <taxon>Amphibia</taxon>
        <taxon>Batrachia</taxon>
        <taxon>Caudata</taxon>
        <taxon>Salamandroidea</taxon>
        <taxon>Salamandridae</taxon>
        <taxon>Pleurodelinae</taxon>
        <taxon>Pleurodeles</taxon>
    </lineage>
</organism>
<evidence type="ECO:0000313" key="2">
    <source>
        <dbReference type="EMBL" id="KAJ1096360.1"/>
    </source>
</evidence>
<dbReference type="AlphaFoldDB" id="A0AAV7LXU3"/>
<dbReference type="Proteomes" id="UP001066276">
    <property type="component" value="Chromosome 10"/>
</dbReference>
<reference evidence="2" key="1">
    <citation type="journal article" date="2022" name="bioRxiv">
        <title>Sequencing and chromosome-scale assembly of the giantPleurodeles waltlgenome.</title>
        <authorList>
            <person name="Brown T."/>
            <person name="Elewa A."/>
            <person name="Iarovenko S."/>
            <person name="Subramanian E."/>
            <person name="Araus A.J."/>
            <person name="Petzold A."/>
            <person name="Susuki M."/>
            <person name="Suzuki K.-i.T."/>
            <person name="Hayashi T."/>
            <person name="Toyoda A."/>
            <person name="Oliveira C."/>
            <person name="Osipova E."/>
            <person name="Leigh N.D."/>
            <person name="Simon A."/>
            <person name="Yun M.H."/>
        </authorList>
    </citation>
    <scope>NUCLEOTIDE SEQUENCE</scope>
    <source>
        <strain evidence="2">20211129_DDA</strain>
        <tissue evidence="2">Liver</tissue>
    </source>
</reference>
<accession>A0AAV7LXU3</accession>
<sequence>MDSGPGGANPSGSSGECSRRDLPSTAPGLSITCKTSFPIIIPLLSRTEVGWRRQGNGGRRMIFGIVCRQVVKVAGSVTWETRRVFKK</sequence>
<comment type="caution">
    <text evidence="2">The sequence shown here is derived from an EMBL/GenBank/DDBJ whole genome shotgun (WGS) entry which is preliminary data.</text>
</comment>
<name>A0AAV7LXU3_PLEWA</name>
<protein>
    <submittedName>
        <fullName evidence="2">Uncharacterized protein</fullName>
    </submittedName>
</protein>
<gene>
    <name evidence="2" type="ORF">NDU88_001502</name>
</gene>
<dbReference type="EMBL" id="JANPWB010000014">
    <property type="protein sequence ID" value="KAJ1096360.1"/>
    <property type="molecule type" value="Genomic_DNA"/>
</dbReference>